<dbReference type="Proteomes" id="UP000007797">
    <property type="component" value="Unassembled WGS sequence"/>
</dbReference>
<dbReference type="AlphaFoldDB" id="F4Q2I9"/>
<evidence type="ECO:0000313" key="1">
    <source>
        <dbReference type="EMBL" id="EGG16668.1"/>
    </source>
</evidence>
<gene>
    <name evidence="1" type="ORF">DFA_07646</name>
</gene>
<name>F4Q2I9_CACFS</name>
<reference evidence="2" key="1">
    <citation type="journal article" date="2011" name="Genome Res.">
        <title>Phylogeny-wide analysis of social amoeba genomes highlights ancient origins for complex intercellular communication.</title>
        <authorList>
            <person name="Heidel A.J."/>
            <person name="Lawal H.M."/>
            <person name="Felder M."/>
            <person name="Schilde C."/>
            <person name="Helps N.R."/>
            <person name="Tunggal B."/>
            <person name="Rivero F."/>
            <person name="John U."/>
            <person name="Schleicher M."/>
            <person name="Eichinger L."/>
            <person name="Platzer M."/>
            <person name="Noegel A.A."/>
            <person name="Schaap P."/>
            <person name="Gloeckner G."/>
        </authorList>
    </citation>
    <scope>NUCLEOTIDE SEQUENCE [LARGE SCALE GENOMIC DNA]</scope>
    <source>
        <strain evidence="2">SH3</strain>
    </source>
</reference>
<keyword evidence="2" id="KW-1185">Reference proteome</keyword>
<proteinExistence type="predicted"/>
<organism evidence="1 2">
    <name type="scientific">Cavenderia fasciculata</name>
    <name type="common">Slime mold</name>
    <name type="synonym">Dictyostelium fasciculatum</name>
    <dbReference type="NCBI Taxonomy" id="261658"/>
    <lineage>
        <taxon>Eukaryota</taxon>
        <taxon>Amoebozoa</taxon>
        <taxon>Evosea</taxon>
        <taxon>Eumycetozoa</taxon>
        <taxon>Dictyostelia</taxon>
        <taxon>Acytosteliales</taxon>
        <taxon>Cavenderiaceae</taxon>
        <taxon>Cavenderia</taxon>
    </lineage>
</organism>
<dbReference type="PANTHER" id="PTHR16148:SF14">
    <property type="entry name" value="MYND-TYPE DOMAIN-CONTAINING PROTEIN"/>
    <property type="match status" value="1"/>
</dbReference>
<dbReference type="EMBL" id="GL883021">
    <property type="protein sequence ID" value="EGG16668.1"/>
    <property type="molecule type" value="Genomic_DNA"/>
</dbReference>
<evidence type="ECO:0000313" key="2">
    <source>
        <dbReference type="Proteomes" id="UP000007797"/>
    </source>
</evidence>
<sequence length="877" mass="105631">MTALHRLISIVLCRNIVTSRLIFNYVYRLNRYQLDCIYYPHYRLDNYDFVKDKLQYSCPRLREILYQEPYNIKHIALDRITPSSAKNSIQSYRWLDDIKDNIYLQARFGFKSTLIDSLLKLEQQYSRYIWFDRKNNDNLQQQQESGDNNNYNDDNNDKVEKIGFVPNLFKIIENACIGERVDIVEYIYHRYHRHLPEVIMYIYQSSIIHGPLKSFLFIYQLHPDQSYIREITNYARFIDQDVLLYYLSNFGIPSFGDEEENYRSYRNQHLPPSWYYTSPSYDVDNITISDIIIDTCQSLVNNNNQNNYNNLNIFYNIDTYRVDVVHYLHSIRKACFSAVRDAAQLYNFETYKYLYSVHRGRVCDYLYKMFRFITLECFKMVLESYLEVGLVPRQEYIKKIISKSRIDLLEYLINQLPTHPFYFYLWQSVRAKDHSMEIAKLLISNFEFNRHNNNNNNSNIDFIKDWVRIKFNNCNKETMIYLLNKAIEYKSIGISIYNPKEEEIMDLKRSNVDMEIIELIYQLFPSPPCVWVNISECINSVEMYHWFKSHNIQELDIQCLKDYSVRSHNKEMIQFFFVPGKLQQEDCDTNTSNYYFTRFVQDKEPKLEDVTFFYQILFKCYKYNYNAPLEPNQQEYADTADQIIARTIILKSWIEYFYTHFQYDTLKYLLDQLHIIDRNIYLGYIIWRLPLYEHLSLVPYLADEYISSTEARKEGVPYNDHFKSVVGNYNNPFGGPYLTSKDEIERDHPINNFNTNKTSIIDNKYKDQVVLLHDSIVRQIKTEYFIKSHCTKDNDHKDMLDSIIWQYEDGYPFENSHKRSLQHGYIDIVRFYRYNTTTNNDDKSDQYELTNDLLKGLFIKSLAYSNHIYNLLSINRY</sequence>
<accession>F4Q2I9</accession>
<dbReference type="RefSeq" id="XP_004355142.1">
    <property type="nucleotide sequence ID" value="XM_004355090.1"/>
</dbReference>
<dbReference type="GeneID" id="14868704"/>
<protein>
    <submittedName>
        <fullName evidence="1">Uncharacterized protein</fullName>
    </submittedName>
</protein>
<dbReference type="KEGG" id="dfa:DFA_07646"/>
<dbReference type="PANTHER" id="PTHR16148">
    <property type="entry name" value="NF-KAPPA-B-REPRESSING FACTOR-RELATED"/>
    <property type="match status" value="1"/>
</dbReference>